<feature type="signal peptide" evidence="8">
    <location>
        <begin position="1"/>
        <end position="23"/>
    </location>
</feature>
<evidence type="ECO:0000313" key="12">
    <source>
        <dbReference type="Proteomes" id="UP000268033"/>
    </source>
</evidence>
<dbReference type="AlphaFoldDB" id="A0A3N1PS58"/>
<dbReference type="RefSeq" id="WP_123420796.1">
    <property type="nucleotide sequence ID" value="NZ_JBLXEP010000005.1"/>
</dbReference>
<dbReference type="GO" id="GO:0004222">
    <property type="term" value="F:metalloendopeptidase activity"/>
    <property type="evidence" value="ECO:0007669"/>
    <property type="project" value="InterPro"/>
</dbReference>
<evidence type="ECO:0000256" key="1">
    <source>
        <dbReference type="ARBA" id="ARBA00022670"/>
    </source>
</evidence>
<evidence type="ECO:0000256" key="7">
    <source>
        <dbReference type="ARBA" id="ARBA00023049"/>
    </source>
</evidence>
<gene>
    <name evidence="8" type="primary">bepA</name>
    <name evidence="11" type="ORF">EDC28_102326</name>
</gene>
<evidence type="ECO:0000256" key="3">
    <source>
        <dbReference type="ARBA" id="ARBA00022729"/>
    </source>
</evidence>
<comment type="subcellular location">
    <subcellularLocation>
        <location evidence="8">Periplasm</location>
    </subcellularLocation>
</comment>
<feature type="domain" description="Peptidase M48" evidence="10">
    <location>
        <begin position="65"/>
        <end position="253"/>
    </location>
</feature>
<dbReference type="HAMAP" id="MF_00997">
    <property type="entry name" value="Protease_BepA"/>
    <property type="match status" value="1"/>
</dbReference>
<keyword evidence="5 8" id="KW-0378">Hydrolase</keyword>
<dbReference type="PANTHER" id="PTHR22726">
    <property type="entry name" value="METALLOENDOPEPTIDASE OMA1"/>
    <property type="match status" value="1"/>
</dbReference>
<feature type="binding site" evidence="8">
    <location>
        <position position="130"/>
    </location>
    <ligand>
        <name>Zn(2+)</name>
        <dbReference type="ChEBI" id="CHEBI:29105"/>
        <note>catalytic</note>
    </ligand>
</feature>
<dbReference type="Gene3D" id="3.30.2010.10">
    <property type="entry name" value="Metalloproteases ('zincins'), catalytic domain"/>
    <property type="match status" value="1"/>
</dbReference>
<keyword evidence="6 8" id="KW-0862">Zinc</keyword>
<feature type="active site" description="Proton donor" evidence="8">
    <location>
        <position position="199"/>
    </location>
</feature>
<dbReference type="InterPro" id="IPR019734">
    <property type="entry name" value="TPR_rpt"/>
</dbReference>
<dbReference type="InterPro" id="IPR030873">
    <property type="entry name" value="Protease_BepA"/>
</dbReference>
<evidence type="ECO:0000259" key="10">
    <source>
        <dbReference type="Pfam" id="PF01435"/>
    </source>
</evidence>
<dbReference type="PROSITE" id="PS50005">
    <property type="entry name" value="TPR"/>
    <property type="match status" value="1"/>
</dbReference>
<dbReference type="GO" id="GO:0016020">
    <property type="term" value="C:membrane"/>
    <property type="evidence" value="ECO:0007669"/>
    <property type="project" value="InterPro"/>
</dbReference>
<evidence type="ECO:0000256" key="4">
    <source>
        <dbReference type="ARBA" id="ARBA00022764"/>
    </source>
</evidence>
<dbReference type="GO" id="GO:0051603">
    <property type="term" value="P:proteolysis involved in protein catabolic process"/>
    <property type="evidence" value="ECO:0007669"/>
    <property type="project" value="TreeGrafter"/>
</dbReference>
<feature type="repeat" description="TPR" evidence="9">
    <location>
        <begin position="303"/>
        <end position="336"/>
    </location>
</feature>
<keyword evidence="4 8" id="KW-0574">Periplasm</keyword>
<dbReference type="InterPro" id="IPR001915">
    <property type="entry name" value="Peptidase_M48"/>
</dbReference>
<evidence type="ECO:0000256" key="5">
    <source>
        <dbReference type="ARBA" id="ARBA00022801"/>
    </source>
</evidence>
<feature type="binding site" evidence="8">
    <location>
        <position position="134"/>
    </location>
    <ligand>
        <name>Zn(2+)</name>
        <dbReference type="ChEBI" id="CHEBI:29105"/>
        <note>catalytic</note>
    </ligand>
</feature>
<name>A0A3N1PS58_9GAMM</name>
<comment type="caution">
    <text evidence="11">The sequence shown here is derived from an EMBL/GenBank/DDBJ whole genome shotgun (WGS) entry which is preliminary data.</text>
</comment>
<dbReference type="STRING" id="584787.GCA_001247655_03271"/>
<feature type="binding site" evidence="8">
    <location>
        <position position="195"/>
    </location>
    <ligand>
        <name>Zn(2+)</name>
        <dbReference type="ChEBI" id="CHEBI:29105"/>
        <note>catalytic</note>
    </ligand>
</feature>
<comment type="similarity">
    <text evidence="8">Belongs to the peptidase M48 family. BepA subfamily.</text>
</comment>
<dbReference type="EMBL" id="RJUL01000002">
    <property type="protein sequence ID" value="ROQ29951.1"/>
    <property type="molecule type" value="Genomic_DNA"/>
</dbReference>
<proteinExistence type="inferred from homology"/>
<keyword evidence="3 8" id="KW-0732">Signal</keyword>
<dbReference type="InterPro" id="IPR051156">
    <property type="entry name" value="Mito/Outer_Membr_Metalloprot"/>
</dbReference>
<keyword evidence="1 8" id="KW-0645">Protease</keyword>
<feature type="chain" id="PRO_5018344821" description="Beta-barrel assembly-enhancing protease" evidence="8">
    <location>
        <begin position="24"/>
        <end position="482"/>
    </location>
</feature>
<feature type="active site" evidence="8">
    <location>
        <position position="131"/>
    </location>
</feature>
<keyword evidence="2 8" id="KW-0479">Metal-binding</keyword>
<comment type="cofactor">
    <cofactor evidence="8">
        <name>Zn(2+)</name>
        <dbReference type="ChEBI" id="CHEBI:29105"/>
    </cofactor>
    <text evidence="8">Binds 1 zinc ion per subunit.</text>
</comment>
<dbReference type="Proteomes" id="UP000268033">
    <property type="component" value="Unassembled WGS sequence"/>
</dbReference>
<dbReference type="Pfam" id="PF01435">
    <property type="entry name" value="Peptidase_M48"/>
    <property type="match status" value="1"/>
</dbReference>
<evidence type="ECO:0000256" key="9">
    <source>
        <dbReference type="PROSITE-ProRule" id="PRU00339"/>
    </source>
</evidence>
<protein>
    <recommendedName>
        <fullName evidence="8">Beta-barrel assembly-enhancing protease</fullName>
        <ecNumber evidence="8">3.4.-.-</ecNumber>
    </recommendedName>
</protein>
<dbReference type="GO" id="GO:0042597">
    <property type="term" value="C:periplasmic space"/>
    <property type="evidence" value="ECO:0007669"/>
    <property type="project" value="UniProtKB-SubCell"/>
</dbReference>
<comment type="function">
    <text evidence="8">Functions as both a chaperone and a metalloprotease. Maintains the integrity of the outer membrane by promoting either the assembly or the elimination of outer membrane proteins, depending on their folding state.</text>
</comment>
<evidence type="ECO:0000313" key="11">
    <source>
        <dbReference type="EMBL" id="ROQ29951.1"/>
    </source>
</evidence>
<dbReference type="PANTHER" id="PTHR22726:SF1">
    <property type="entry name" value="METALLOENDOPEPTIDASE OMA1, MITOCHONDRIAL"/>
    <property type="match status" value="1"/>
</dbReference>
<evidence type="ECO:0000256" key="2">
    <source>
        <dbReference type="ARBA" id="ARBA00022723"/>
    </source>
</evidence>
<evidence type="ECO:0000256" key="6">
    <source>
        <dbReference type="ARBA" id="ARBA00022833"/>
    </source>
</evidence>
<keyword evidence="12" id="KW-1185">Reference proteome</keyword>
<dbReference type="Gene3D" id="1.25.40.10">
    <property type="entry name" value="Tetratricopeptide repeat domain"/>
    <property type="match status" value="1"/>
</dbReference>
<keyword evidence="7 8" id="KW-0482">Metalloprotease</keyword>
<keyword evidence="9" id="KW-0802">TPR repeat</keyword>
<dbReference type="EC" id="3.4.-.-" evidence="8"/>
<evidence type="ECO:0000256" key="8">
    <source>
        <dbReference type="HAMAP-Rule" id="MF_00997"/>
    </source>
</evidence>
<reference evidence="11 12" key="1">
    <citation type="submission" date="2018-11" db="EMBL/GenBank/DDBJ databases">
        <title>Genomic Encyclopedia of Type Strains, Phase IV (KMG-IV): sequencing the most valuable type-strain genomes for metagenomic binning, comparative biology and taxonomic classification.</title>
        <authorList>
            <person name="Goeker M."/>
        </authorList>
    </citation>
    <scope>NUCLEOTIDE SEQUENCE [LARGE SCALE GENOMIC DNA]</scope>
    <source>
        <strain evidence="11 12">DSM 21945</strain>
    </source>
</reference>
<dbReference type="GO" id="GO:0008270">
    <property type="term" value="F:zinc ion binding"/>
    <property type="evidence" value="ECO:0007669"/>
    <property type="project" value="UniProtKB-UniRule"/>
</dbReference>
<organism evidence="11 12">
    <name type="scientific">Gallaecimonas pentaromativorans</name>
    <dbReference type="NCBI Taxonomy" id="584787"/>
    <lineage>
        <taxon>Bacteria</taxon>
        <taxon>Pseudomonadati</taxon>
        <taxon>Pseudomonadota</taxon>
        <taxon>Gammaproteobacteria</taxon>
        <taxon>Enterobacterales</taxon>
        <taxon>Gallaecimonadaceae</taxon>
        <taxon>Gallaecimonas</taxon>
    </lineage>
</organism>
<dbReference type="SUPFAM" id="SSF48452">
    <property type="entry name" value="TPR-like"/>
    <property type="match status" value="1"/>
</dbReference>
<dbReference type="InterPro" id="IPR011990">
    <property type="entry name" value="TPR-like_helical_dom_sf"/>
</dbReference>
<accession>A0A3N1PS58</accession>
<sequence length="482" mass="53811" precursor="true">MKHKGIIAALLSVAMVSPLPVAANSDLPQIGTAGLSVLSLEKEELLGELYTYQLRAQAPMVRDPLVTEYIQALGHRLVSHADNVNYPFDFMVLNVNELNAFAYFGGHVAIFTKIITEADDEDELASVMAHEISHVTQRHLARKMEESQKSMPLTIASIVGSILVGIANPELGMAGLQASIAANQQFSINYTRSNEAEADRVGFNTLYHSGFDPMAMADFFQKLVDQYRFVSKPPEFLLDHPLSETRVAQARTRAMQLPKVIRKPSLDFELVKMLLRTQYGDPPDKVKPRLENELKNHEYVFEEAIHYGLGQVALMSDDYQGALDIANKLLKASPHSLYYKSLKVDALIGLDRGEEAARFLAPEAEIRPNSPVVALNLANAWVRADKGSEAIKVLEPYLYIHPDDSLAMDLMIQAQAQVKDVGEREAWQAEKLAYLGAFDRAIGHFNNAYKALGDNVIEQRRIEGRIAQLRAKKARFEALQRR</sequence>